<dbReference type="eggNOG" id="ENOG502R3RV">
    <property type="taxonomic scope" value="Eukaryota"/>
</dbReference>
<evidence type="ECO:0000256" key="1">
    <source>
        <dbReference type="SAM" id="MobiDB-lite"/>
    </source>
</evidence>
<name>A0A1D6M7C4_MAIZE</name>
<feature type="compositionally biased region" description="Polar residues" evidence="1">
    <location>
        <begin position="15"/>
        <end position="24"/>
    </location>
</feature>
<dbReference type="AlphaFoldDB" id="A0A1D6M7C4"/>
<sequence>MTSAKENVPVAPQTLPRQNSSSGSAHPLPPLRPRMANGATEPPVSGVLKCTCFRLPSRTKKPLPPSPAPKLSSRASRRSAVAPDLSATTTASQSQRVTFRASAPLSTWWPSSPSAVSAGAGATATPAPGGSGGIAVAPRRASSASVAPTMKAGAGSMSSSSFSHWRCRSLSSSRVMPHGGRASFSFPVSPASASSSCVSTPKIPQGWQHK</sequence>
<feature type="region of interest" description="Disordered" evidence="1">
    <location>
        <begin position="185"/>
        <end position="210"/>
    </location>
</feature>
<dbReference type="InParanoid" id="A0A1D6M7C4"/>
<feature type="compositionally biased region" description="Low complexity" evidence="1">
    <location>
        <begin position="185"/>
        <end position="199"/>
    </location>
</feature>
<feature type="compositionally biased region" description="Low complexity" evidence="1">
    <location>
        <begin position="69"/>
        <end position="80"/>
    </location>
</feature>
<dbReference type="EMBL" id="CM000782">
    <property type="protein sequence ID" value="AQK86961.1"/>
    <property type="molecule type" value="Genomic_DNA"/>
</dbReference>
<feature type="region of interest" description="Disordered" evidence="1">
    <location>
        <begin position="1"/>
        <end position="44"/>
    </location>
</feature>
<dbReference type="IntAct" id="A0A1D6M7C4">
    <property type="interactions" value="1"/>
</dbReference>
<feature type="compositionally biased region" description="Low complexity" evidence="1">
    <location>
        <begin position="113"/>
        <end position="128"/>
    </location>
</feature>
<organism evidence="2">
    <name type="scientific">Zea mays</name>
    <name type="common">Maize</name>
    <dbReference type="NCBI Taxonomy" id="4577"/>
    <lineage>
        <taxon>Eukaryota</taxon>
        <taxon>Viridiplantae</taxon>
        <taxon>Streptophyta</taxon>
        <taxon>Embryophyta</taxon>
        <taxon>Tracheophyta</taxon>
        <taxon>Spermatophyta</taxon>
        <taxon>Magnoliopsida</taxon>
        <taxon>Liliopsida</taxon>
        <taxon>Poales</taxon>
        <taxon>Poaceae</taxon>
        <taxon>PACMAD clade</taxon>
        <taxon>Panicoideae</taxon>
        <taxon>Andropogonodae</taxon>
        <taxon>Andropogoneae</taxon>
        <taxon>Tripsacinae</taxon>
        <taxon>Zea</taxon>
    </lineage>
</organism>
<proteinExistence type="predicted"/>
<dbReference type="OrthoDB" id="696024at2759"/>
<dbReference type="OMA" id="SHWRCRS"/>
<reference evidence="2" key="1">
    <citation type="submission" date="2015-12" db="EMBL/GenBank/DDBJ databases">
        <title>Update maize B73 reference genome by single molecule sequencing technologies.</title>
        <authorList>
            <consortium name="Maize Genome Sequencing Project"/>
            <person name="Ware D."/>
        </authorList>
    </citation>
    <scope>NUCLEOTIDE SEQUENCE</scope>
    <source>
        <tissue evidence="2">Seedling</tissue>
    </source>
</reference>
<gene>
    <name evidence="2" type="ORF">ZEAMMB73_Zm00001d038581</name>
</gene>
<dbReference type="FunCoup" id="A0A1D6M7C4">
    <property type="interactions" value="1015"/>
</dbReference>
<dbReference type="KEGG" id="zma:103630549"/>
<protein>
    <submittedName>
        <fullName evidence="2">Uncharacterized protein</fullName>
    </submittedName>
</protein>
<feature type="region of interest" description="Disordered" evidence="1">
    <location>
        <begin position="113"/>
        <end position="136"/>
    </location>
</feature>
<evidence type="ECO:0000313" key="2">
    <source>
        <dbReference type="EMBL" id="AQK86961.1"/>
    </source>
</evidence>
<accession>A0A1D6M7C4</accession>
<feature type="region of interest" description="Disordered" evidence="1">
    <location>
        <begin position="56"/>
        <end position="94"/>
    </location>
</feature>
<dbReference type="PaxDb" id="4577-GRMZM2G140932_P01"/>